<dbReference type="Pfam" id="PF11838">
    <property type="entry name" value="ERAP1_C"/>
    <property type="match status" value="1"/>
</dbReference>
<dbReference type="AlphaFoldDB" id="A0A6J7CA38"/>
<evidence type="ECO:0000256" key="8">
    <source>
        <dbReference type="ARBA" id="ARBA00023049"/>
    </source>
</evidence>
<evidence type="ECO:0000259" key="9">
    <source>
        <dbReference type="Pfam" id="PF01433"/>
    </source>
</evidence>
<dbReference type="GO" id="GO:0006508">
    <property type="term" value="P:proteolysis"/>
    <property type="evidence" value="ECO:0007669"/>
    <property type="project" value="UniProtKB-KW"/>
</dbReference>
<dbReference type="InterPro" id="IPR045357">
    <property type="entry name" value="Aminopeptidase_N-like_N"/>
</dbReference>
<keyword evidence="5" id="KW-0479">Metal-binding</keyword>
<dbReference type="InterPro" id="IPR024571">
    <property type="entry name" value="ERAP1-like_C_dom"/>
</dbReference>
<feature type="domain" description="Aminopeptidase N-like N-terminal" evidence="11">
    <location>
        <begin position="11"/>
        <end position="187"/>
    </location>
</feature>
<gene>
    <name evidence="13" type="ORF">UFOPK2656_02171</name>
    <name evidence="14" type="ORF">UFOPK3099_01372</name>
    <name evidence="15" type="ORF">UFOPK3267_02684</name>
    <name evidence="16" type="ORF">UFOPK3651_01228</name>
    <name evidence="17" type="ORF">UFOPK3931_01823</name>
    <name evidence="12" type="ORF">UFOPK4189_01071</name>
</gene>
<dbReference type="Pfam" id="PF17900">
    <property type="entry name" value="Peptidase_M1_N"/>
    <property type="match status" value="1"/>
</dbReference>
<dbReference type="GO" id="GO:0042277">
    <property type="term" value="F:peptide binding"/>
    <property type="evidence" value="ECO:0007669"/>
    <property type="project" value="TreeGrafter"/>
</dbReference>
<feature type="domain" description="Peptidase M1 membrane alanine aminopeptidase" evidence="9">
    <location>
        <begin position="230"/>
        <end position="447"/>
    </location>
</feature>
<evidence type="ECO:0000313" key="12">
    <source>
        <dbReference type="EMBL" id="CAB4363289.1"/>
    </source>
</evidence>
<dbReference type="SUPFAM" id="SSF55486">
    <property type="entry name" value="Metalloproteases ('zincins'), catalytic domain"/>
    <property type="match status" value="1"/>
</dbReference>
<keyword evidence="8" id="KW-0482">Metalloprotease</keyword>
<dbReference type="Gene3D" id="1.10.390.10">
    <property type="entry name" value="Neutral Protease Domain 2"/>
    <property type="match status" value="1"/>
</dbReference>
<dbReference type="Gene3D" id="1.25.50.20">
    <property type="match status" value="1"/>
</dbReference>
<evidence type="ECO:0000256" key="1">
    <source>
        <dbReference type="ARBA" id="ARBA00001947"/>
    </source>
</evidence>
<evidence type="ECO:0000313" key="15">
    <source>
        <dbReference type="EMBL" id="CAB4853159.1"/>
    </source>
</evidence>
<reference evidence="15" key="1">
    <citation type="submission" date="2020-05" db="EMBL/GenBank/DDBJ databases">
        <authorList>
            <person name="Chiriac C."/>
            <person name="Salcher M."/>
            <person name="Ghai R."/>
            <person name="Kavagutti S V."/>
        </authorList>
    </citation>
    <scope>NUCLEOTIDE SEQUENCE</scope>
</reference>
<dbReference type="GO" id="GO:0005615">
    <property type="term" value="C:extracellular space"/>
    <property type="evidence" value="ECO:0007669"/>
    <property type="project" value="TreeGrafter"/>
</dbReference>
<dbReference type="GO" id="GO:0005737">
    <property type="term" value="C:cytoplasm"/>
    <property type="evidence" value="ECO:0007669"/>
    <property type="project" value="TreeGrafter"/>
</dbReference>
<dbReference type="Pfam" id="PF01433">
    <property type="entry name" value="Peptidase_M1"/>
    <property type="match status" value="1"/>
</dbReference>
<dbReference type="PANTHER" id="PTHR11533">
    <property type="entry name" value="PROTEASE M1 ZINC METALLOPROTEASE"/>
    <property type="match status" value="1"/>
</dbReference>
<evidence type="ECO:0000256" key="6">
    <source>
        <dbReference type="ARBA" id="ARBA00022801"/>
    </source>
</evidence>
<evidence type="ECO:0000256" key="2">
    <source>
        <dbReference type="ARBA" id="ARBA00010136"/>
    </source>
</evidence>
<evidence type="ECO:0000259" key="11">
    <source>
        <dbReference type="Pfam" id="PF17900"/>
    </source>
</evidence>
<evidence type="ECO:0000313" key="13">
    <source>
        <dbReference type="EMBL" id="CAB4731809.1"/>
    </source>
</evidence>
<dbReference type="GO" id="GO:0008270">
    <property type="term" value="F:zinc ion binding"/>
    <property type="evidence" value="ECO:0007669"/>
    <property type="project" value="InterPro"/>
</dbReference>
<dbReference type="GO" id="GO:0070006">
    <property type="term" value="F:metalloaminopeptidase activity"/>
    <property type="evidence" value="ECO:0007669"/>
    <property type="project" value="TreeGrafter"/>
</dbReference>
<comment type="similarity">
    <text evidence="2">Belongs to the peptidase M1 family.</text>
</comment>
<dbReference type="InterPro" id="IPR050344">
    <property type="entry name" value="Peptidase_M1_aminopeptidases"/>
</dbReference>
<keyword evidence="7" id="KW-0862">Zinc</keyword>
<keyword evidence="4" id="KW-0645">Protease</keyword>
<keyword evidence="3" id="KW-0031">Aminopeptidase</keyword>
<evidence type="ECO:0000256" key="3">
    <source>
        <dbReference type="ARBA" id="ARBA00022438"/>
    </source>
</evidence>
<dbReference type="InterPro" id="IPR027268">
    <property type="entry name" value="Peptidase_M4/M1_CTD_sf"/>
</dbReference>
<dbReference type="EMBL" id="CAEZYF010000014">
    <property type="protein sequence ID" value="CAB4731809.1"/>
    <property type="molecule type" value="Genomic_DNA"/>
</dbReference>
<dbReference type="PRINTS" id="PR00756">
    <property type="entry name" value="ALADIPTASE"/>
</dbReference>
<keyword evidence="6" id="KW-0378">Hydrolase</keyword>
<dbReference type="PANTHER" id="PTHR11533:SF174">
    <property type="entry name" value="PUROMYCIN-SENSITIVE AMINOPEPTIDASE-RELATED"/>
    <property type="match status" value="1"/>
</dbReference>
<dbReference type="EMBL" id="CAFBIY010000208">
    <property type="protein sequence ID" value="CAB4853159.1"/>
    <property type="molecule type" value="Genomic_DNA"/>
</dbReference>
<sequence>MNPYRLPRSIVPHRYTVALEPDLAAATFLGHVIIDANVNEAVEQIVLNAIELDIQAVKVAGEPAEFSLEAATERLVIHTAHAAGTTSIEVTFAGTLNDKLRGWYRSTFTDAEGNQHVIAASQMQSTDCRRAFPCFDEPDFKAVFDVTLIVQPLLMAISNGPEIDRTATESGKVAVRFAPTMPMSTYLVAFIVGPLEATAPVLVPRLDDPEHPIELRVVHLPGKGHLADFGLESGVFALGWFQQYYGIAYPTEKCDLIAIPDFAAGAMENLGCITFRENLLLADPTTATQMELETIADVVNHELAHMWFGDLVTMKWWNGIWLNEAFATFMQVACTADFRPEWQRWNAFSLERTVAFDVDSLANTRPVEFPVEAPDDCAAMFDVLTYQKGGALLRMLEQYLGADEFRRGVSHYLSSHEYGNTETSDLWDRIEESLTVPVPVRALMDSWIWQPGYPRIAARLDGNELVLTQQRFAFGDTDDTTVFVTPVHVLVDGIEHKVLLDGPEGRLELPSVDSMVVVNAGGHGFFRVAYDDTLRARLLATPLDRLTIVDRYNLVDDAWNEVIAGRLTAAEYLTFIDGFSGEREHAVWQAMTIGLRGVGRILTGDAYAAFQQRVAALVRPALTELGWSPVAGESDLRAKLRGMLASTLAVLGNDADAQQRCRDLMNQGADPELIAAATNVVASVGTDEEYDFYLQQFRTAATPQEQLRFMYALAEFPTSAQMERTLALCFSGEVRTQNAPFLLNRCIANRWHGTSAWQSVRQHWDEANAKFPDSAIVRMVDSVRLLTTPADVADVQSFFAEHSIPQAGKWLDQVLERQRTNAALRIREETRLGEALTRG</sequence>
<comment type="cofactor">
    <cofactor evidence="1">
        <name>Zn(2+)</name>
        <dbReference type="ChEBI" id="CHEBI:29105"/>
    </cofactor>
</comment>
<evidence type="ECO:0000256" key="7">
    <source>
        <dbReference type="ARBA" id="ARBA00022833"/>
    </source>
</evidence>
<dbReference type="InterPro" id="IPR001930">
    <property type="entry name" value="Peptidase_M1"/>
</dbReference>
<dbReference type="InterPro" id="IPR042097">
    <property type="entry name" value="Aminopeptidase_N-like_N_sf"/>
</dbReference>
<dbReference type="CDD" id="cd09601">
    <property type="entry name" value="M1_APN-Q_like"/>
    <property type="match status" value="1"/>
</dbReference>
<accession>A0A6J7CA38</accession>
<dbReference type="InterPro" id="IPR014782">
    <property type="entry name" value="Peptidase_M1_dom"/>
</dbReference>
<evidence type="ECO:0000256" key="4">
    <source>
        <dbReference type="ARBA" id="ARBA00022670"/>
    </source>
</evidence>
<dbReference type="Gene3D" id="2.60.40.1910">
    <property type="match status" value="1"/>
</dbReference>
<dbReference type="GO" id="GO:0043171">
    <property type="term" value="P:peptide catabolic process"/>
    <property type="evidence" value="ECO:0007669"/>
    <property type="project" value="TreeGrafter"/>
</dbReference>
<protein>
    <submittedName>
        <fullName evidence="15">Unannotated protein</fullName>
    </submittedName>
</protein>
<feature type="domain" description="ERAP1-like C-terminal" evidence="10">
    <location>
        <begin position="516"/>
        <end position="819"/>
    </location>
</feature>
<dbReference type="EMBL" id="CAFAAV010000096">
    <property type="protein sequence ID" value="CAB4820807.1"/>
    <property type="molecule type" value="Genomic_DNA"/>
</dbReference>
<evidence type="ECO:0000313" key="14">
    <source>
        <dbReference type="EMBL" id="CAB4820807.1"/>
    </source>
</evidence>
<evidence type="ECO:0000313" key="17">
    <source>
        <dbReference type="EMBL" id="CAB4996337.1"/>
    </source>
</evidence>
<evidence type="ECO:0000259" key="10">
    <source>
        <dbReference type="Pfam" id="PF11838"/>
    </source>
</evidence>
<dbReference type="GO" id="GO:0016020">
    <property type="term" value="C:membrane"/>
    <property type="evidence" value="ECO:0007669"/>
    <property type="project" value="TreeGrafter"/>
</dbReference>
<dbReference type="EMBL" id="CAESGF010000005">
    <property type="protein sequence ID" value="CAB4363289.1"/>
    <property type="molecule type" value="Genomic_DNA"/>
</dbReference>
<proteinExistence type="inferred from homology"/>
<dbReference type="EMBL" id="CAFBOL010000049">
    <property type="protein sequence ID" value="CAB4996337.1"/>
    <property type="molecule type" value="Genomic_DNA"/>
</dbReference>
<organism evidence="15">
    <name type="scientific">freshwater metagenome</name>
    <dbReference type="NCBI Taxonomy" id="449393"/>
    <lineage>
        <taxon>unclassified sequences</taxon>
        <taxon>metagenomes</taxon>
        <taxon>ecological metagenomes</taxon>
    </lineage>
</organism>
<dbReference type="SUPFAM" id="SSF63737">
    <property type="entry name" value="Leukotriene A4 hydrolase N-terminal domain"/>
    <property type="match status" value="1"/>
</dbReference>
<dbReference type="EMBL" id="CAFBMT010000005">
    <property type="protein sequence ID" value="CAB4926883.1"/>
    <property type="molecule type" value="Genomic_DNA"/>
</dbReference>
<name>A0A6J7CA38_9ZZZZ</name>
<evidence type="ECO:0000313" key="16">
    <source>
        <dbReference type="EMBL" id="CAB4926883.1"/>
    </source>
</evidence>
<dbReference type="InterPro" id="IPR034016">
    <property type="entry name" value="M1_APN-typ"/>
</dbReference>
<dbReference type="Gene3D" id="2.60.40.1730">
    <property type="entry name" value="tricorn interacting facor f3 domain"/>
    <property type="match status" value="1"/>
</dbReference>
<dbReference type="FunFam" id="1.10.390.10:FF:000006">
    <property type="entry name" value="Puromycin-sensitive aminopeptidase"/>
    <property type="match status" value="1"/>
</dbReference>
<evidence type="ECO:0000256" key="5">
    <source>
        <dbReference type="ARBA" id="ARBA00022723"/>
    </source>
</evidence>